<dbReference type="Proteomes" id="UP001590951">
    <property type="component" value="Unassembled WGS sequence"/>
</dbReference>
<gene>
    <name evidence="1" type="ORF">ABVK25_011234</name>
</gene>
<sequence length="117" mass="13215">MPFAFGWASIRQVARPIPEAPPVTAKTLDASDAMNGVKSTKDSAKSIQCLQFIKNQRKHMLNQRRSKQKAYKVKGFNPWELCEARETPFGMREPVAKGLEDNIVIEKHSDAGSKYCY</sequence>
<evidence type="ECO:0000313" key="1">
    <source>
        <dbReference type="EMBL" id="KAL2047903.1"/>
    </source>
</evidence>
<protein>
    <submittedName>
        <fullName evidence="1">Uncharacterized protein</fullName>
    </submittedName>
</protein>
<accession>A0ABR4AWN8</accession>
<dbReference type="EMBL" id="JBHFEH010000089">
    <property type="protein sequence ID" value="KAL2047903.1"/>
    <property type="molecule type" value="Genomic_DNA"/>
</dbReference>
<reference evidence="1 2" key="1">
    <citation type="submission" date="2024-09" db="EMBL/GenBank/DDBJ databases">
        <title>Rethinking Asexuality: The Enigmatic Case of Functional Sexual Genes in Lepraria (Stereocaulaceae).</title>
        <authorList>
            <person name="Doellman M."/>
            <person name="Sun Y."/>
            <person name="Barcenas-Pena A."/>
            <person name="Lumbsch H.T."/>
            <person name="Grewe F."/>
        </authorList>
    </citation>
    <scope>NUCLEOTIDE SEQUENCE [LARGE SCALE GENOMIC DNA]</scope>
    <source>
        <strain evidence="1 2">Grewe 0041</strain>
    </source>
</reference>
<keyword evidence="2" id="KW-1185">Reference proteome</keyword>
<proteinExistence type="predicted"/>
<comment type="caution">
    <text evidence="1">The sequence shown here is derived from an EMBL/GenBank/DDBJ whole genome shotgun (WGS) entry which is preliminary data.</text>
</comment>
<evidence type="ECO:0000313" key="2">
    <source>
        <dbReference type="Proteomes" id="UP001590951"/>
    </source>
</evidence>
<name>A0ABR4AWN8_9LECA</name>
<organism evidence="1 2">
    <name type="scientific">Lepraria finkii</name>
    <dbReference type="NCBI Taxonomy" id="1340010"/>
    <lineage>
        <taxon>Eukaryota</taxon>
        <taxon>Fungi</taxon>
        <taxon>Dikarya</taxon>
        <taxon>Ascomycota</taxon>
        <taxon>Pezizomycotina</taxon>
        <taxon>Lecanoromycetes</taxon>
        <taxon>OSLEUM clade</taxon>
        <taxon>Lecanoromycetidae</taxon>
        <taxon>Lecanorales</taxon>
        <taxon>Lecanorineae</taxon>
        <taxon>Stereocaulaceae</taxon>
        <taxon>Lepraria</taxon>
    </lineage>
</organism>